<dbReference type="SUPFAM" id="SSF54523">
    <property type="entry name" value="Pili subunits"/>
    <property type="match status" value="1"/>
</dbReference>
<feature type="transmembrane region" description="Helical" evidence="1">
    <location>
        <begin position="12"/>
        <end position="32"/>
    </location>
</feature>
<dbReference type="STRING" id="706587.Desti_3736"/>
<dbReference type="EMBL" id="CP003360">
    <property type="protein sequence ID" value="AFM26380.1"/>
    <property type="molecule type" value="Genomic_DNA"/>
</dbReference>
<dbReference type="Proteomes" id="UP000006055">
    <property type="component" value="Chromosome"/>
</dbReference>
<name>I4C9Y9_DESTA</name>
<accession>I4C9Y9</accession>
<dbReference type="InterPro" id="IPR045584">
    <property type="entry name" value="Pilin-like"/>
</dbReference>
<organism evidence="2 3">
    <name type="scientific">Desulfomonile tiedjei (strain ATCC 49306 / DSM 6799 / DCB-1)</name>
    <dbReference type="NCBI Taxonomy" id="706587"/>
    <lineage>
        <taxon>Bacteria</taxon>
        <taxon>Pseudomonadati</taxon>
        <taxon>Thermodesulfobacteriota</taxon>
        <taxon>Desulfomonilia</taxon>
        <taxon>Desulfomonilales</taxon>
        <taxon>Desulfomonilaceae</taxon>
        <taxon>Desulfomonile</taxon>
    </lineage>
</organism>
<keyword evidence="3" id="KW-1185">Reference proteome</keyword>
<sequence length="143" mass="15808">MKSRNSQAGFTLLEMAFAVVILALLSAIYLLLVDSYKERRMSEQAAKVLMLAAKAQEDYFAKEKQYFDAEIAGRGIDLYLTAPDGTKTDVLVPGKVVLSMKTTGKERRAFTAYAFFTGSKVLHRYDSQTGKMTSTSRAQDDAG</sequence>
<dbReference type="PROSITE" id="PS00409">
    <property type="entry name" value="PROKAR_NTER_METHYL"/>
    <property type="match status" value="1"/>
</dbReference>
<dbReference type="HOGENOM" id="CLU_1803035_0_0_7"/>
<proteinExistence type="predicted"/>
<evidence type="ECO:0000313" key="3">
    <source>
        <dbReference type="Proteomes" id="UP000006055"/>
    </source>
</evidence>
<dbReference type="Pfam" id="PF07963">
    <property type="entry name" value="N_methyl"/>
    <property type="match status" value="1"/>
</dbReference>
<keyword evidence="1" id="KW-0472">Membrane</keyword>
<evidence type="ECO:0000313" key="2">
    <source>
        <dbReference type="EMBL" id="AFM26380.1"/>
    </source>
</evidence>
<dbReference type="NCBIfam" id="TIGR02532">
    <property type="entry name" value="IV_pilin_GFxxxE"/>
    <property type="match status" value="1"/>
</dbReference>
<keyword evidence="1" id="KW-1133">Transmembrane helix</keyword>
<protein>
    <submittedName>
        <fullName evidence="2">Prepilin-type N-terminal cleavage/methylation domain-containing protein</fullName>
    </submittedName>
</protein>
<dbReference type="eggNOG" id="COG4968">
    <property type="taxonomic scope" value="Bacteria"/>
</dbReference>
<dbReference type="RefSeq" id="WP_014811508.1">
    <property type="nucleotide sequence ID" value="NC_018025.1"/>
</dbReference>
<keyword evidence="1" id="KW-0812">Transmembrane</keyword>
<reference evidence="3" key="1">
    <citation type="submission" date="2012-06" db="EMBL/GenBank/DDBJ databases">
        <title>Complete sequence of chromosome of Desulfomonile tiedjei DSM 6799.</title>
        <authorList>
            <person name="Lucas S."/>
            <person name="Copeland A."/>
            <person name="Lapidus A."/>
            <person name="Glavina del Rio T."/>
            <person name="Dalin E."/>
            <person name="Tice H."/>
            <person name="Bruce D."/>
            <person name="Goodwin L."/>
            <person name="Pitluck S."/>
            <person name="Peters L."/>
            <person name="Ovchinnikova G."/>
            <person name="Zeytun A."/>
            <person name="Lu M."/>
            <person name="Kyrpides N."/>
            <person name="Mavromatis K."/>
            <person name="Ivanova N."/>
            <person name="Brettin T."/>
            <person name="Detter J.C."/>
            <person name="Han C."/>
            <person name="Larimer F."/>
            <person name="Land M."/>
            <person name="Hauser L."/>
            <person name="Markowitz V."/>
            <person name="Cheng J.-F."/>
            <person name="Hugenholtz P."/>
            <person name="Woyke T."/>
            <person name="Wu D."/>
            <person name="Spring S."/>
            <person name="Schroeder M."/>
            <person name="Brambilla E."/>
            <person name="Klenk H.-P."/>
            <person name="Eisen J.A."/>
        </authorList>
    </citation>
    <scope>NUCLEOTIDE SEQUENCE [LARGE SCALE GENOMIC DNA]</scope>
    <source>
        <strain evidence="3">ATCC 49306 / DSM 6799 / DCB-1</strain>
    </source>
</reference>
<dbReference type="Gene3D" id="3.30.700.10">
    <property type="entry name" value="Glycoprotein, Type 4 Pilin"/>
    <property type="match status" value="1"/>
</dbReference>
<dbReference type="AlphaFoldDB" id="I4C9Y9"/>
<dbReference type="InterPro" id="IPR012902">
    <property type="entry name" value="N_methyl_site"/>
</dbReference>
<dbReference type="KEGG" id="dti:Desti_3736"/>
<evidence type="ECO:0000256" key="1">
    <source>
        <dbReference type="SAM" id="Phobius"/>
    </source>
</evidence>
<gene>
    <name evidence="2" type="ordered locus">Desti_3736</name>
</gene>